<dbReference type="Gene3D" id="3.40.1790.10">
    <property type="entry name" value="Indigoidine synthase domain"/>
    <property type="match status" value="1"/>
</dbReference>
<evidence type="ECO:0000256" key="2">
    <source>
        <dbReference type="ARBA" id="ARBA00022723"/>
    </source>
</evidence>
<dbReference type="GO" id="GO:0005737">
    <property type="term" value="C:cytoplasm"/>
    <property type="evidence" value="ECO:0007669"/>
    <property type="project" value="TreeGrafter"/>
</dbReference>
<keyword evidence="4" id="KW-0378">Hydrolase</keyword>
<dbReference type="InterPro" id="IPR002173">
    <property type="entry name" value="Carboh/pur_kinase_PfkB_CS"/>
</dbReference>
<dbReference type="Gene3D" id="3.40.1190.20">
    <property type="match status" value="1"/>
</dbReference>
<dbReference type="OrthoDB" id="198885at2759"/>
<dbReference type="HAMAP" id="MF_01876">
    <property type="entry name" value="PsiMP_glycosidase"/>
    <property type="match status" value="1"/>
</dbReference>
<dbReference type="GO" id="GO:0006796">
    <property type="term" value="P:phosphate-containing compound metabolic process"/>
    <property type="evidence" value="ECO:0007669"/>
    <property type="project" value="UniProtKB-ARBA"/>
</dbReference>
<dbReference type="InterPro" id="IPR011611">
    <property type="entry name" value="PfkB_dom"/>
</dbReference>
<dbReference type="SUPFAM" id="SSF110581">
    <property type="entry name" value="Indigoidine synthase A-like"/>
    <property type="match status" value="1"/>
</dbReference>
<dbReference type="GO" id="GO:0004730">
    <property type="term" value="F:pseudouridylate synthase activity"/>
    <property type="evidence" value="ECO:0007669"/>
    <property type="project" value="InterPro"/>
</dbReference>
<keyword evidence="11" id="KW-1185">Reference proteome</keyword>
<dbReference type="EMBL" id="JAIZAY010000022">
    <property type="protein sequence ID" value="KAJ8020473.1"/>
    <property type="molecule type" value="Genomic_DNA"/>
</dbReference>
<dbReference type="GO" id="GO:0016798">
    <property type="term" value="F:hydrolase activity, acting on glycosyl bonds"/>
    <property type="evidence" value="ECO:0007669"/>
    <property type="project" value="UniProtKB-KW"/>
</dbReference>
<comment type="caution">
    <text evidence="10">The sequence shown here is derived from an EMBL/GenBank/DDBJ whole genome shotgun (WGS) entry which is preliminary data.</text>
</comment>
<organism evidence="10 11">
    <name type="scientific">Holothuria leucospilota</name>
    <name type="common">Black long sea cucumber</name>
    <name type="synonym">Mertensiothuria leucospilota</name>
    <dbReference type="NCBI Taxonomy" id="206669"/>
    <lineage>
        <taxon>Eukaryota</taxon>
        <taxon>Metazoa</taxon>
        <taxon>Echinodermata</taxon>
        <taxon>Eleutherozoa</taxon>
        <taxon>Echinozoa</taxon>
        <taxon>Holothuroidea</taxon>
        <taxon>Aspidochirotacea</taxon>
        <taxon>Aspidochirotida</taxon>
        <taxon>Holothuriidae</taxon>
        <taxon>Holothuria</taxon>
    </lineage>
</organism>
<dbReference type="Pfam" id="PF04227">
    <property type="entry name" value="Indigoidine_A"/>
    <property type="match status" value="1"/>
</dbReference>
<dbReference type="Proteomes" id="UP001152320">
    <property type="component" value="Chromosome 22"/>
</dbReference>
<dbReference type="GO" id="GO:0046872">
    <property type="term" value="F:metal ion binding"/>
    <property type="evidence" value="ECO:0007669"/>
    <property type="project" value="UniProtKB-KW"/>
</dbReference>
<gene>
    <name evidence="10" type="ORF">HOLleu_40072</name>
</gene>
<dbReference type="CDD" id="cd01941">
    <property type="entry name" value="YeiC_kinase_like"/>
    <property type="match status" value="1"/>
</dbReference>
<evidence type="ECO:0000256" key="1">
    <source>
        <dbReference type="ARBA" id="ARBA00022679"/>
    </source>
</evidence>
<feature type="domain" description="Carbohydrate kinase PfkB" evidence="9">
    <location>
        <begin position="404"/>
        <end position="726"/>
    </location>
</feature>
<dbReference type="PANTHER" id="PTHR42909">
    <property type="entry name" value="ZGC:136858"/>
    <property type="match status" value="1"/>
</dbReference>
<evidence type="ECO:0000313" key="10">
    <source>
        <dbReference type="EMBL" id="KAJ8020473.1"/>
    </source>
</evidence>
<dbReference type="InterPro" id="IPR029056">
    <property type="entry name" value="Ribokinase-like"/>
</dbReference>
<dbReference type="Pfam" id="PF00294">
    <property type="entry name" value="PfkB"/>
    <property type="match status" value="1"/>
</dbReference>
<name>A0A9Q0YD48_HOLLE</name>
<feature type="region of interest" description="Disordered" evidence="8">
    <location>
        <begin position="342"/>
        <end position="364"/>
    </location>
</feature>
<protein>
    <submittedName>
        <fullName evidence="10">Pseudouridine-metabolizing bifunctional protein C1861.05</fullName>
    </submittedName>
</protein>
<reference evidence="10" key="1">
    <citation type="submission" date="2021-10" db="EMBL/GenBank/DDBJ databases">
        <title>Tropical sea cucumber genome reveals ecological adaptation and Cuvierian tubules defense mechanism.</title>
        <authorList>
            <person name="Chen T."/>
        </authorList>
    </citation>
    <scope>NUCLEOTIDE SEQUENCE</scope>
    <source>
        <strain evidence="10">Nanhai2018</strain>
        <tissue evidence="10">Muscle</tissue>
    </source>
</reference>
<keyword evidence="7" id="KW-0326">Glycosidase</keyword>
<evidence type="ECO:0000256" key="4">
    <source>
        <dbReference type="ARBA" id="ARBA00022801"/>
    </source>
</evidence>
<dbReference type="PANTHER" id="PTHR42909:SF1">
    <property type="entry name" value="CARBOHYDRATE KINASE PFKB DOMAIN-CONTAINING PROTEIN"/>
    <property type="match status" value="1"/>
</dbReference>
<evidence type="ECO:0000256" key="3">
    <source>
        <dbReference type="ARBA" id="ARBA00022777"/>
    </source>
</evidence>
<evidence type="ECO:0000313" key="11">
    <source>
        <dbReference type="Proteomes" id="UP001152320"/>
    </source>
</evidence>
<proteinExistence type="inferred from homology"/>
<accession>A0A9Q0YD48</accession>
<evidence type="ECO:0000256" key="5">
    <source>
        <dbReference type="ARBA" id="ARBA00023211"/>
    </source>
</evidence>
<keyword evidence="1" id="KW-0808">Transferase</keyword>
<dbReference type="GO" id="GO:0016301">
    <property type="term" value="F:kinase activity"/>
    <property type="evidence" value="ECO:0007669"/>
    <property type="project" value="UniProtKB-KW"/>
</dbReference>
<dbReference type="SUPFAM" id="SSF53613">
    <property type="entry name" value="Ribokinase-like"/>
    <property type="match status" value="1"/>
</dbReference>
<dbReference type="AlphaFoldDB" id="A0A9Q0YD48"/>
<keyword evidence="6" id="KW-0456">Lyase</keyword>
<evidence type="ECO:0000256" key="7">
    <source>
        <dbReference type="ARBA" id="ARBA00023295"/>
    </source>
</evidence>
<dbReference type="PROSITE" id="PS00584">
    <property type="entry name" value="PFKB_KINASES_2"/>
    <property type="match status" value="1"/>
</dbReference>
<dbReference type="InterPro" id="IPR022830">
    <property type="entry name" value="Indigdn_synthA-like"/>
</dbReference>
<keyword evidence="5" id="KW-0464">Manganese</keyword>
<evidence type="ECO:0000256" key="8">
    <source>
        <dbReference type="SAM" id="MobiDB-lite"/>
    </source>
</evidence>
<evidence type="ECO:0000256" key="6">
    <source>
        <dbReference type="ARBA" id="ARBA00023239"/>
    </source>
</evidence>
<sequence>MMWRWTSKLWSYGSRCKHRGLKVTQRSFHTGSISDHVSVHPRIQDAVRAGHPVVAFESTIITHGMPYPENLKTAQDVEKIAMDHGVLPATIGVLHGKLHVGMTASQLEELASSKDCIKIPKRELVWALSQKLSGGTTVSSTMFASNKSGISVFVTGGIGGVHRGGETTFDVSSDLTELSKTPVCVVSAGVKSILDIPKTLEYLETEGVTVATFGSSKEFPAFYSPKSGVEANINTPDARSAATLIDLSISLGMNSGILIAVPIPEECSGDGDMIERAIQQAVIESEEASITGKAVTPFVLQRVNDLTDGKALKANMELIKNNTMVGCAIAKEFALLQKEKSTPKASVQPAKDQSSQEKHVPKRTFSTSCDGDKFLTCRTRVNSDVRKRCLHRDHNDKGQRSRPVVIGASVVDFIATLKTDKPIFGGATNDGSLGLNMGGVGRNLADFMSRLGEKPLFISPVGKDTHAERLRQHCGKHMSLDGFIELDQSTSTYCLVIDRQGEVILGIGDMGINDALSPEHIMQFESLLADAPLVVLDGNVRAEVIQHVCNFCSKHRVPVWFEPTCVKKATKPFQTDAWKSLSYASPNLNELRMMYASLEGEETVDFDRELSLTDKLRECLQLSKRLMEGIYCLVITLGEDGILVVRNAEPEDPFISGKTEELQDNDISAIHYPPWGDDKTTQNVINVSGAGDCFAAAMMVGILRKHTPDTCIKMGLYAAQLSLQSYCSIPESIRSEDFSENSIQKWGTFEPSRML</sequence>
<evidence type="ECO:0000259" key="9">
    <source>
        <dbReference type="Pfam" id="PF00294"/>
    </source>
</evidence>
<keyword evidence="2" id="KW-0479">Metal-binding</keyword>
<keyword evidence="3" id="KW-0418">Kinase</keyword>
<dbReference type="InterPro" id="IPR007342">
    <property type="entry name" value="PsuG"/>
</dbReference>